<evidence type="ECO:0000256" key="1">
    <source>
        <dbReference type="ARBA" id="ARBA00022723"/>
    </source>
</evidence>
<reference evidence="7 8" key="1">
    <citation type="submission" date="2019-02" db="EMBL/GenBank/DDBJ databases">
        <title>Genome sequencing of the rare red list fungi Hericium alpestre (H. flagellum).</title>
        <authorList>
            <person name="Buettner E."/>
            <person name="Kellner H."/>
        </authorList>
    </citation>
    <scope>NUCLEOTIDE SEQUENCE [LARGE SCALE GENOMIC DNA]</scope>
    <source>
        <strain evidence="7 8">DSM 108284</strain>
    </source>
</reference>
<comment type="caution">
    <text evidence="7">The sequence shown here is derived from an EMBL/GenBank/DDBJ whole genome shotgun (WGS) entry which is preliminary data.</text>
</comment>
<dbReference type="PRINTS" id="PR00318">
    <property type="entry name" value="GPROTEINA"/>
</dbReference>
<feature type="binding site" evidence="5">
    <location>
        <begin position="161"/>
        <end position="164"/>
    </location>
    <ligand>
        <name>GTP</name>
        <dbReference type="ChEBI" id="CHEBI:37565"/>
    </ligand>
</feature>
<dbReference type="InterPro" id="IPR011025">
    <property type="entry name" value="GproteinA_insert"/>
</dbReference>
<protein>
    <recommendedName>
        <fullName evidence="9">G-protein alpha subunit</fullName>
    </recommendedName>
</protein>
<dbReference type="GO" id="GO:0001664">
    <property type="term" value="F:G protein-coupled receptor binding"/>
    <property type="evidence" value="ECO:0007669"/>
    <property type="project" value="TreeGrafter"/>
</dbReference>
<evidence type="ECO:0000256" key="3">
    <source>
        <dbReference type="ARBA" id="ARBA00023134"/>
    </source>
</evidence>
<keyword evidence="1 6" id="KW-0479">Metal-binding</keyword>
<accession>A0A4Y9ZLH5</accession>
<dbReference type="AlphaFoldDB" id="A0A4Y9ZLH5"/>
<keyword evidence="8" id="KW-1185">Reference proteome</keyword>
<dbReference type="EMBL" id="SFCI01001714">
    <property type="protein sequence ID" value="TFY75110.1"/>
    <property type="molecule type" value="Genomic_DNA"/>
</dbReference>
<gene>
    <name evidence="7" type="ORF">EWM64_g8902</name>
</gene>
<dbReference type="STRING" id="135208.A0A4Y9ZLH5"/>
<dbReference type="FunFam" id="3.40.50.300:FF:000692">
    <property type="entry name" value="Guanine nucleotide-binding protein subunit alpha"/>
    <property type="match status" value="1"/>
</dbReference>
<evidence type="ECO:0000256" key="5">
    <source>
        <dbReference type="PIRSR" id="PIRSR601019-1"/>
    </source>
</evidence>
<dbReference type="GO" id="GO:0007188">
    <property type="term" value="P:adenylate cyclase-modulating G protein-coupled receptor signaling pathway"/>
    <property type="evidence" value="ECO:0007669"/>
    <property type="project" value="TreeGrafter"/>
</dbReference>
<dbReference type="InterPro" id="IPR027417">
    <property type="entry name" value="P-loop_NTPase"/>
</dbReference>
<evidence type="ECO:0008006" key="9">
    <source>
        <dbReference type="Google" id="ProtNLM"/>
    </source>
</evidence>
<keyword evidence="6" id="KW-0460">Magnesium</keyword>
<evidence type="ECO:0000256" key="6">
    <source>
        <dbReference type="PIRSR" id="PIRSR601019-2"/>
    </source>
</evidence>
<dbReference type="SUPFAM" id="SSF52540">
    <property type="entry name" value="P-loop containing nucleoside triphosphate hydrolases"/>
    <property type="match status" value="1"/>
</dbReference>
<dbReference type="InterPro" id="IPR001019">
    <property type="entry name" value="Gprotein_alpha_su"/>
</dbReference>
<keyword evidence="2 5" id="KW-0547">Nucleotide-binding</keyword>
<evidence type="ECO:0000313" key="8">
    <source>
        <dbReference type="Proteomes" id="UP000298061"/>
    </source>
</evidence>
<dbReference type="PROSITE" id="PS51882">
    <property type="entry name" value="G_ALPHA"/>
    <property type="match status" value="1"/>
</dbReference>
<dbReference type="GO" id="GO:0003924">
    <property type="term" value="F:GTPase activity"/>
    <property type="evidence" value="ECO:0007669"/>
    <property type="project" value="InterPro"/>
</dbReference>
<dbReference type="GO" id="GO:0005525">
    <property type="term" value="F:GTP binding"/>
    <property type="evidence" value="ECO:0007669"/>
    <property type="project" value="UniProtKB-KW"/>
</dbReference>
<dbReference type="SUPFAM" id="SSF47895">
    <property type="entry name" value="Transducin (alpha subunit), insertion domain"/>
    <property type="match status" value="1"/>
</dbReference>
<dbReference type="Proteomes" id="UP000298061">
    <property type="component" value="Unassembled WGS sequence"/>
</dbReference>
<evidence type="ECO:0000256" key="2">
    <source>
        <dbReference type="ARBA" id="ARBA00022741"/>
    </source>
</evidence>
<dbReference type="PANTHER" id="PTHR10218">
    <property type="entry name" value="GTP-BINDING PROTEIN ALPHA SUBUNIT"/>
    <property type="match status" value="1"/>
</dbReference>
<dbReference type="GO" id="GO:0005834">
    <property type="term" value="C:heterotrimeric G-protein complex"/>
    <property type="evidence" value="ECO:0007669"/>
    <property type="project" value="TreeGrafter"/>
</dbReference>
<dbReference type="SMART" id="SM00275">
    <property type="entry name" value="G_alpha"/>
    <property type="match status" value="1"/>
</dbReference>
<name>A0A4Y9ZLH5_9AGAM</name>
<dbReference type="Pfam" id="PF00503">
    <property type="entry name" value="G-alpha"/>
    <property type="match status" value="1"/>
</dbReference>
<dbReference type="OrthoDB" id="5817230at2759"/>
<proteinExistence type="predicted"/>
<keyword evidence="3 5" id="KW-0342">GTP-binding</keyword>
<dbReference type="Gene3D" id="3.40.50.300">
    <property type="entry name" value="P-loop containing nucleotide triphosphate hydrolases"/>
    <property type="match status" value="1"/>
</dbReference>
<dbReference type="GO" id="GO:0046872">
    <property type="term" value="F:metal ion binding"/>
    <property type="evidence" value="ECO:0007669"/>
    <property type="project" value="UniProtKB-KW"/>
</dbReference>
<evidence type="ECO:0000313" key="7">
    <source>
        <dbReference type="EMBL" id="TFY75110.1"/>
    </source>
</evidence>
<feature type="binding site" evidence="6">
    <location>
        <position position="70"/>
    </location>
    <ligand>
        <name>Mg(2+)</name>
        <dbReference type="ChEBI" id="CHEBI:18420"/>
    </ligand>
</feature>
<dbReference type="GO" id="GO:0031683">
    <property type="term" value="F:G-protein beta/gamma-subunit complex binding"/>
    <property type="evidence" value="ECO:0007669"/>
    <property type="project" value="InterPro"/>
</dbReference>
<dbReference type="GO" id="GO:0005737">
    <property type="term" value="C:cytoplasm"/>
    <property type="evidence" value="ECO:0007669"/>
    <property type="project" value="TreeGrafter"/>
</dbReference>
<evidence type="ECO:0000256" key="4">
    <source>
        <dbReference type="ARBA" id="ARBA00023224"/>
    </source>
</evidence>
<organism evidence="7 8">
    <name type="scientific">Hericium alpestre</name>
    <dbReference type="NCBI Taxonomy" id="135208"/>
    <lineage>
        <taxon>Eukaryota</taxon>
        <taxon>Fungi</taxon>
        <taxon>Dikarya</taxon>
        <taxon>Basidiomycota</taxon>
        <taxon>Agaricomycotina</taxon>
        <taxon>Agaricomycetes</taxon>
        <taxon>Russulales</taxon>
        <taxon>Hericiaceae</taxon>
        <taxon>Hericium</taxon>
    </lineage>
</organism>
<sequence>AMANMAARQLAESVGDVEALWAHPAVRALLRLQKLKLEESAAFFLDELRRLAEPDYLPSTEDILHVRLQTLGVTEHAFDVNFGGGHYNWLLYDVGGAAAPRARLTIIPTATAIIFLAPISAFDQYLEEDPRTNRIDDSLQLFTAICTNKLLKNSSLVLMLNKTDLLKKKLQAGLEVKKYITSYGDRPNRYEDAAEYFRAHFVQVHKRKAQSKQTLFVHFTSMLDITATQKIIVDVNESIIRSYLGQSGLA</sequence>
<feature type="binding site" evidence="5">
    <location>
        <begin position="64"/>
        <end position="70"/>
    </location>
    <ligand>
        <name>GTP</name>
        <dbReference type="ChEBI" id="CHEBI:37565"/>
    </ligand>
</feature>
<feature type="non-terminal residue" evidence="7">
    <location>
        <position position="1"/>
    </location>
</feature>
<keyword evidence="4" id="KW-0807">Transducer</keyword>
<dbReference type="PANTHER" id="PTHR10218:SF360">
    <property type="entry name" value="GUANINE NUCLEOTIDE-BINDING PROTEIN SUBUNIT ALPHA HOMOLOG"/>
    <property type="match status" value="1"/>
</dbReference>